<dbReference type="AlphaFoldDB" id="A0A7W0CBV0"/>
<feature type="signal peptide" evidence="1">
    <location>
        <begin position="1"/>
        <end position="23"/>
    </location>
</feature>
<dbReference type="InterPro" id="IPR049804">
    <property type="entry name" value="Choice_anch_L"/>
</dbReference>
<dbReference type="NCBIfam" id="TIGR02595">
    <property type="entry name" value="PEP_CTERM"/>
    <property type="match status" value="1"/>
</dbReference>
<evidence type="ECO:0000313" key="3">
    <source>
        <dbReference type="EMBL" id="MBA2882892.1"/>
    </source>
</evidence>
<evidence type="ECO:0000313" key="4">
    <source>
        <dbReference type="Proteomes" id="UP000525298"/>
    </source>
</evidence>
<dbReference type="RefSeq" id="WP_232364804.1">
    <property type="nucleotide sequence ID" value="NZ_JACDUS010000013.1"/>
</dbReference>
<organism evidence="3 4">
    <name type="scientific">Desulfosalsimonas propionicica</name>
    <dbReference type="NCBI Taxonomy" id="332175"/>
    <lineage>
        <taxon>Bacteria</taxon>
        <taxon>Pseudomonadati</taxon>
        <taxon>Thermodesulfobacteriota</taxon>
        <taxon>Desulfobacteria</taxon>
        <taxon>Desulfobacterales</taxon>
        <taxon>Desulfosalsimonadaceae</taxon>
        <taxon>Desulfosalsimonas</taxon>
    </lineage>
</organism>
<protein>
    <recommendedName>
        <fullName evidence="2">Ice-binding protein C-terminal domain-containing protein</fullName>
    </recommendedName>
</protein>
<gene>
    <name evidence="3" type="ORF">HNR65_003247</name>
</gene>
<keyword evidence="1" id="KW-0732">Signal</keyword>
<evidence type="ECO:0000256" key="1">
    <source>
        <dbReference type="SAM" id="SignalP"/>
    </source>
</evidence>
<feature type="chain" id="PRO_5030676623" description="Ice-binding protein C-terminal domain-containing protein" evidence="1">
    <location>
        <begin position="24"/>
        <end position="282"/>
    </location>
</feature>
<proteinExistence type="predicted"/>
<comment type="caution">
    <text evidence="3">The sequence shown here is derived from an EMBL/GenBank/DDBJ whole genome shotgun (WGS) entry which is preliminary data.</text>
</comment>
<name>A0A7W0CBV0_9BACT</name>
<dbReference type="Proteomes" id="UP000525298">
    <property type="component" value="Unassembled WGS sequence"/>
</dbReference>
<evidence type="ECO:0000259" key="2">
    <source>
        <dbReference type="Pfam" id="PF07589"/>
    </source>
</evidence>
<feature type="domain" description="Ice-binding protein C-terminal" evidence="2">
    <location>
        <begin position="256"/>
        <end position="278"/>
    </location>
</feature>
<keyword evidence="4" id="KW-1185">Reference proteome</keyword>
<dbReference type="EMBL" id="JACDUS010000013">
    <property type="protein sequence ID" value="MBA2882892.1"/>
    <property type="molecule type" value="Genomic_DNA"/>
</dbReference>
<dbReference type="NCBIfam" id="NF038133">
    <property type="entry name" value="choice_anch_L"/>
    <property type="match status" value="1"/>
</dbReference>
<accession>A0A7W0CBV0</accession>
<sequence length="282" mass="29740">MMKKLLFFPVFFSLVFLSTSSFAMSVTAFDSATNLANNLVGEGITISNPTYTGAEDASGYFSGGLAAGIGIDSGILLTSGFASNLDGNSNTSGSITGVNYMPGDTDLNNLVSPNSTNDAAILEFDFSLTTGNSAFFNYVFGSDEYNEYVNSSFNDVFGFFFEGENIALIPGTDTPVAINNVNNGLNSSYYNDNADTPYPYSFEYDGFTDVLTASISNLTPGDSYHLKLAIADTSDSILDSGVFLQGGSFGDTPPNQVPEPATAILLLTGLAGVAGFRKKFMS</sequence>
<dbReference type="Pfam" id="PF07589">
    <property type="entry name" value="PEP-CTERM"/>
    <property type="match status" value="1"/>
</dbReference>
<dbReference type="InterPro" id="IPR013424">
    <property type="entry name" value="Ice-binding_C"/>
</dbReference>
<reference evidence="3 4" key="1">
    <citation type="submission" date="2020-07" db="EMBL/GenBank/DDBJ databases">
        <title>Genomic Encyclopedia of Type Strains, Phase IV (KMG-IV): sequencing the most valuable type-strain genomes for metagenomic binning, comparative biology and taxonomic classification.</title>
        <authorList>
            <person name="Goeker M."/>
        </authorList>
    </citation>
    <scope>NUCLEOTIDE SEQUENCE [LARGE SCALE GENOMIC DNA]</scope>
    <source>
        <strain evidence="3 4">DSM 17721</strain>
    </source>
</reference>